<sequence>MIGVRVDGLGYAVQVRHQQILDKLAVGAVAPTARDEVRILAQKSFYSARHQGLEGAQHADVVPAMKERWHFVLDAARPGTDASESERMNAYKVAIALATSLHEVGLTDPELTELAVDGIHELNDAVWLGEDFLRRTDDMIALLRSSPAPLTRKPTTRETITFTRGGDLLAIRLRRRWVVGHVHVVDGPNAYPHIELYERTFARRPDASEVVGTRAWGYAYLGRDQANVTRLIVSGLRHLPDPAEQIHLIASGVTVPPDNAHLFDEQIIGTHVDLFELLEMARSVGGETEL</sequence>
<protein>
    <submittedName>
        <fullName evidence="1">Uncharacterized protein</fullName>
    </submittedName>
</protein>
<gene>
    <name evidence="1" type="ORF">BF93_10930</name>
</gene>
<reference evidence="1 2" key="1">
    <citation type="submission" date="2014-02" db="EMBL/GenBank/DDBJ databases">
        <title>Genome sequence of Brachybacterium phenoliresistens strain W13A50.</title>
        <authorList>
            <person name="Wang X."/>
        </authorList>
    </citation>
    <scope>NUCLEOTIDE SEQUENCE [LARGE SCALE GENOMIC DNA]</scope>
    <source>
        <strain evidence="1 2">W13A50</strain>
    </source>
</reference>
<keyword evidence="2" id="KW-1185">Reference proteome</keyword>
<accession>Z9JVP6</accession>
<dbReference type="EMBL" id="JDYK01000003">
    <property type="protein sequence ID" value="EWS82450.1"/>
    <property type="molecule type" value="Genomic_DNA"/>
</dbReference>
<name>Z9JVP6_9MICO</name>
<dbReference type="OrthoDB" id="8653412at2"/>
<dbReference type="RefSeq" id="WP_038370694.1">
    <property type="nucleotide sequence ID" value="NZ_KK069989.1"/>
</dbReference>
<dbReference type="HOGENOM" id="CLU_958677_0_0_11"/>
<dbReference type="eggNOG" id="ENOG5032TYJ">
    <property type="taxonomic scope" value="Bacteria"/>
</dbReference>
<dbReference type="Proteomes" id="UP000023067">
    <property type="component" value="Unassembled WGS sequence"/>
</dbReference>
<dbReference type="AlphaFoldDB" id="Z9JVP6"/>
<evidence type="ECO:0000313" key="2">
    <source>
        <dbReference type="Proteomes" id="UP000023067"/>
    </source>
</evidence>
<evidence type="ECO:0000313" key="1">
    <source>
        <dbReference type="EMBL" id="EWS82450.1"/>
    </source>
</evidence>
<comment type="caution">
    <text evidence="1">The sequence shown here is derived from an EMBL/GenBank/DDBJ whole genome shotgun (WGS) entry which is preliminary data.</text>
</comment>
<organism evidence="1 2">
    <name type="scientific">Brachybacterium phenoliresistens</name>
    <dbReference type="NCBI Taxonomy" id="396014"/>
    <lineage>
        <taxon>Bacteria</taxon>
        <taxon>Bacillati</taxon>
        <taxon>Actinomycetota</taxon>
        <taxon>Actinomycetes</taxon>
        <taxon>Micrococcales</taxon>
        <taxon>Dermabacteraceae</taxon>
        <taxon>Brachybacterium</taxon>
    </lineage>
</organism>
<proteinExistence type="predicted"/>
<dbReference type="PATRIC" id="fig|396014.3.peg.696"/>